<proteinExistence type="predicted"/>
<keyword evidence="2" id="KW-1185">Reference proteome</keyword>
<protein>
    <submittedName>
        <fullName evidence="1">Uncharacterized protein</fullName>
    </submittedName>
</protein>
<gene>
    <name evidence="1" type="ORF">G443_000347</name>
</gene>
<comment type="caution">
    <text evidence="1">The sequence shown here is derived from an EMBL/GenBank/DDBJ whole genome shotgun (WGS) entry which is preliminary data.</text>
</comment>
<reference evidence="1 2" key="2">
    <citation type="submission" date="2022-06" db="EMBL/GenBank/DDBJ databases">
        <title>Genomic Encyclopedia of Type Strains, Phase I: the one thousand microbial genomes (KMG-I) project.</title>
        <authorList>
            <person name="Kyrpides N."/>
        </authorList>
    </citation>
    <scope>NUCLEOTIDE SEQUENCE [LARGE SCALE GENOMIC DNA]</scope>
    <source>
        <strain evidence="1 2">DSM 43889</strain>
    </source>
</reference>
<evidence type="ECO:0000313" key="1">
    <source>
        <dbReference type="EMBL" id="MCP2330077.1"/>
    </source>
</evidence>
<evidence type="ECO:0000313" key="2">
    <source>
        <dbReference type="Proteomes" id="UP000791080"/>
    </source>
</evidence>
<dbReference type="EMBL" id="AUBJ02000001">
    <property type="protein sequence ID" value="MCP2330077.1"/>
    <property type="molecule type" value="Genomic_DNA"/>
</dbReference>
<reference evidence="1 2" key="1">
    <citation type="submission" date="2013-07" db="EMBL/GenBank/DDBJ databases">
        <authorList>
            <consortium name="DOE Joint Genome Institute"/>
            <person name="Reeve W."/>
            <person name="Huntemann M."/>
            <person name="Han J."/>
            <person name="Chen A."/>
            <person name="Kyrpides N."/>
            <person name="Mavromatis K."/>
            <person name="Markowitz V."/>
            <person name="Palaniappan K."/>
            <person name="Ivanova N."/>
            <person name="Schaumberg A."/>
            <person name="Pati A."/>
            <person name="Liolios K."/>
            <person name="Nordberg H.P."/>
            <person name="Cantor M.N."/>
            <person name="Hua S.X."/>
            <person name="Woyke T."/>
        </authorList>
    </citation>
    <scope>NUCLEOTIDE SEQUENCE [LARGE SCALE GENOMIC DNA]</scope>
    <source>
        <strain evidence="1 2">DSM 43889</strain>
    </source>
</reference>
<sequence>MVLSAEEVADLQDRIFQLRCAAEDVATGVEDGADLGELRTLATELVVTARRLERLR</sequence>
<accession>A0ABT1JC60</accession>
<name>A0ABT1JC60_ACTCY</name>
<organism evidence="1 2">
    <name type="scientific">Actinoalloteichus caeruleus DSM 43889</name>
    <dbReference type="NCBI Taxonomy" id="1120930"/>
    <lineage>
        <taxon>Bacteria</taxon>
        <taxon>Bacillati</taxon>
        <taxon>Actinomycetota</taxon>
        <taxon>Actinomycetes</taxon>
        <taxon>Pseudonocardiales</taxon>
        <taxon>Pseudonocardiaceae</taxon>
        <taxon>Actinoalloteichus</taxon>
        <taxon>Actinoalloteichus cyanogriseus</taxon>
    </lineage>
</organism>
<dbReference type="Proteomes" id="UP000791080">
    <property type="component" value="Unassembled WGS sequence"/>
</dbReference>